<gene>
    <name evidence="1" type="ORF">AArcSt2_00555</name>
</gene>
<protein>
    <submittedName>
        <fullName evidence="1">Uncharacterized protein</fullName>
    </submittedName>
</protein>
<dbReference type="InterPro" id="IPR011050">
    <property type="entry name" value="Pectin_lyase_fold/virulence"/>
</dbReference>
<dbReference type="AlphaFoldDB" id="A0AAE3K7G5"/>
<evidence type="ECO:0000313" key="1">
    <source>
        <dbReference type="EMBL" id="MCL9815425.1"/>
    </source>
</evidence>
<reference evidence="1" key="2">
    <citation type="submission" date="2022-02" db="EMBL/GenBank/DDBJ databases">
        <authorList>
            <person name="Elcheninov A.G."/>
            <person name="Sorokin D.Y."/>
            <person name="Kublanov I.V."/>
        </authorList>
    </citation>
    <scope>NUCLEOTIDE SEQUENCE</scope>
    <source>
        <strain evidence="1">AArc-St2</strain>
    </source>
</reference>
<dbReference type="EMBL" id="JAKRVX010000001">
    <property type="protein sequence ID" value="MCL9815425.1"/>
    <property type="molecule type" value="Genomic_DNA"/>
</dbReference>
<organism evidence="1 2">
    <name type="scientific">Natronocalculus amylovorans</name>
    <dbReference type="NCBI Taxonomy" id="2917812"/>
    <lineage>
        <taxon>Archaea</taxon>
        <taxon>Methanobacteriati</taxon>
        <taxon>Methanobacteriota</taxon>
        <taxon>Stenosarchaea group</taxon>
        <taxon>Halobacteria</taxon>
        <taxon>Halobacteriales</taxon>
        <taxon>Haloferacaceae</taxon>
        <taxon>Natronocalculus</taxon>
    </lineage>
</organism>
<dbReference type="SUPFAM" id="SSF51126">
    <property type="entry name" value="Pectin lyase-like"/>
    <property type="match status" value="1"/>
</dbReference>
<sequence length="173" mass="18799">MVNFTLIPNRGYDEPKYGGSSNWGVCNIRIDAPEANGIMPAHAKSVRLENIYGDRIYYHHIDIVSSKNVVVDGYWATRGGEGNSDAPIQFDNQTEGTTANGVWDGDSYTLAANDGTPTSNCALRTSQSIQQTAPRTVSTSTATGTRRSRLKTAILSAVNTRRFGLIPARCSRI</sequence>
<evidence type="ECO:0000313" key="2">
    <source>
        <dbReference type="Proteomes" id="UP001203207"/>
    </source>
</evidence>
<accession>A0AAE3K7G5</accession>
<keyword evidence="2" id="KW-1185">Reference proteome</keyword>
<name>A0AAE3K7G5_9EURY</name>
<comment type="caution">
    <text evidence="1">The sequence shown here is derived from an EMBL/GenBank/DDBJ whole genome shotgun (WGS) entry which is preliminary data.</text>
</comment>
<proteinExistence type="predicted"/>
<reference evidence="1" key="1">
    <citation type="journal article" date="2022" name="Syst. Appl. Microbiol.">
        <title>Natronocalculus amylovorans gen. nov., sp. nov., and Natranaeroarchaeum aerophilus sp. nov., dominant culturable amylolytic natronoarchaea from hypersaline soda lakes in southwestern Siberia.</title>
        <authorList>
            <person name="Sorokin D.Y."/>
            <person name="Elcheninov A.G."/>
            <person name="Khizhniak T.V."/>
            <person name="Koenen M."/>
            <person name="Bale N.J."/>
            <person name="Damste J.S.S."/>
            <person name="Kublanov I.V."/>
        </authorList>
    </citation>
    <scope>NUCLEOTIDE SEQUENCE</scope>
    <source>
        <strain evidence="1">AArc-St2</strain>
    </source>
</reference>
<dbReference type="Proteomes" id="UP001203207">
    <property type="component" value="Unassembled WGS sequence"/>
</dbReference>